<sequence>MKIGVLALQGAVREHVRMLEQAGAEAVTVKRKQDLEDLDGLVIPGGESTTISKLMHKYDLMEPIRELGKSGFPIFGTCAGLILLAERIEESDVSHLGLMDITVRRNAFGRQRESFEARLNVKGVAEDFEAVFIRAPYISEAGEGVDVLSAIGDRMVIVQQGHLLGAAFHPELTEDPRLHAHFVEMAKQARQAQTV</sequence>
<feature type="binding site" evidence="10 12">
    <location>
        <begin position="133"/>
        <end position="134"/>
    </location>
    <ligand>
        <name>L-glutamine</name>
        <dbReference type="ChEBI" id="CHEBI:58359"/>
    </ligand>
</feature>
<dbReference type="EC" id="4.3.3.6" evidence="10"/>
<comment type="function">
    <text evidence="8 10">Catalyzes the hydrolysis of glutamine to glutamate and ammonia as part of the biosynthesis of pyridoxal 5'-phosphate. The resulting ammonia molecule is channeled to the active site of PdxS.</text>
</comment>
<organism evidence="13 14">
    <name type="scientific">Marinithermofilum abyssi</name>
    <dbReference type="NCBI Taxonomy" id="1571185"/>
    <lineage>
        <taxon>Bacteria</taxon>
        <taxon>Bacillati</taxon>
        <taxon>Bacillota</taxon>
        <taxon>Bacilli</taxon>
        <taxon>Bacillales</taxon>
        <taxon>Thermoactinomycetaceae</taxon>
        <taxon>Marinithermofilum</taxon>
    </lineage>
</organism>
<evidence type="ECO:0000256" key="9">
    <source>
        <dbReference type="ARBA" id="ARBA00064749"/>
    </source>
</evidence>
<dbReference type="InterPro" id="IPR021196">
    <property type="entry name" value="PdxT/SNO_CS"/>
</dbReference>
<dbReference type="HAMAP" id="MF_01615">
    <property type="entry name" value="PdxT"/>
    <property type="match status" value="1"/>
</dbReference>
<reference evidence="13" key="2">
    <citation type="submission" date="2020-09" db="EMBL/GenBank/DDBJ databases">
        <authorList>
            <person name="Sun Q."/>
            <person name="Zhou Y."/>
        </authorList>
    </citation>
    <scope>NUCLEOTIDE SEQUENCE</scope>
    <source>
        <strain evidence="13">CGMCC 1.15179</strain>
    </source>
</reference>
<dbReference type="GO" id="GO:0004359">
    <property type="term" value="F:glutaminase activity"/>
    <property type="evidence" value="ECO:0007669"/>
    <property type="project" value="UniProtKB-UniRule"/>
</dbReference>
<evidence type="ECO:0000256" key="7">
    <source>
        <dbReference type="ARBA" id="ARBA00049534"/>
    </source>
</evidence>
<feature type="active site" description="Charge relay system" evidence="10 11">
    <location>
        <position position="169"/>
    </location>
</feature>
<comment type="caution">
    <text evidence="13">The sequence shown here is derived from an EMBL/GenBank/DDBJ whole genome shotgun (WGS) entry which is preliminary data.</text>
</comment>
<dbReference type="InterPro" id="IPR002161">
    <property type="entry name" value="PdxT/SNO"/>
</dbReference>
<dbReference type="PROSITE" id="PS51273">
    <property type="entry name" value="GATASE_TYPE_1"/>
    <property type="match status" value="1"/>
</dbReference>
<evidence type="ECO:0000256" key="8">
    <source>
        <dbReference type="ARBA" id="ARBA00054599"/>
    </source>
</evidence>
<feature type="binding site" evidence="10 12">
    <location>
        <begin position="46"/>
        <end position="48"/>
    </location>
    <ligand>
        <name>L-glutamine</name>
        <dbReference type="ChEBI" id="CHEBI:58359"/>
    </ligand>
</feature>
<dbReference type="GO" id="GO:0006543">
    <property type="term" value="P:L-glutamine catabolic process"/>
    <property type="evidence" value="ECO:0007669"/>
    <property type="project" value="UniProtKB-UniRule"/>
</dbReference>
<keyword evidence="3 10" id="KW-0663">Pyridoxal phosphate</keyword>
<dbReference type="GO" id="GO:0008614">
    <property type="term" value="P:pyridoxine metabolic process"/>
    <property type="evidence" value="ECO:0007669"/>
    <property type="project" value="TreeGrafter"/>
</dbReference>
<dbReference type="GO" id="GO:1903600">
    <property type="term" value="C:glutaminase complex"/>
    <property type="evidence" value="ECO:0007669"/>
    <property type="project" value="TreeGrafter"/>
</dbReference>
<evidence type="ECO:0000313" key="14">
    <source>
        <dbReference type="Proteomes" id="UP000625210"/>
    </source>
</evidence>
<dbReference type="Pfam" id="PF01174">
    <property type="entry name" value="SNO"/>
    <property type="match status" value="1"/>
</dbReference>
<evidence type="ECO:0000256" key="10">
    <source>
        <dbReference type="HAMAP-Rule" id="MF_01615"/>
    </source>
</evidence>
<keyword evidence="4 10" id="KW-0315">Glutamine amidotransferase</keyword>
<dbReference type="PROSITE" id="PS51274">
    <property type="entry name" value="GATASE_COBBQ"/>
    <property type="match status" value="1"/>
</dbReference>
<evidence type="ECO:0000256" key="1">
    <source>
        <dbReference type="ARBA" id="ARBA00008345"/>
    </source>
</evidence>
<evidence type="ECO:0000256" key="6">
    <source>
        <dbReference type="ARBA" id="ARBA00047992"/>
    </source>
</evidence>
<evidence type="ECO:0000256" key="11">
    <source>
        <dbReference type="PIRSR" id="PIRSR005639-1"/>
    </source>
</evidence>
<comment type="subunit">
    <text evidence="9 10">In the presence of PdxS, forms a dodecamer of heterodimers. Only shows activity in the heterodimer.</text>
</comment>
<dbReference type="PANTHER" id="PTHR31559:SF0">
    <property type="entry name" value="PYRIDOXAL 5'-PHOSPHATE SYNTHASE SUBUNIT SNO1-RELATED"/>
    <property type="match status" value="1"/>
</dbReference>
<dbReference type="FunFam" id="3.40.50.880:FF:000010">
    <property type="entry name" value="uncharacterized protein LOC100176842 isoform X2"/>
    <property type="match status" value="1"/>
</dbReference>
<evidence type="ECO:0000256" key="2">
    <source>
        <dbReference type="ARBA" id="ARBA00022801"/>
    </source>
</evidence>
<protein>
    <recommendedName>
        <fullName evidence="10">Pyridoxal 5'-phosphate synthase subunit PdxT</fullName>
        <ecNumber evidence="10">4.3.3.6</ecNumber>
    </recommendedName>
    <alternativeName>
        <fullName evidence="10">Pdx2</fullName>
    </alternativeName>
    <alternativeName>
        <fullName evidence="10">Pyridoxal 5'-phosphate synthase glutaminase subunit</fullName>
        <ecNumber evidence="10">3.5.1.2</ecNumber>
    </alternativeName>
</protein>
<feature type="binding site" evidence="10 12">
    <location>
        <position position="105"/>
    </location>
    <ligand>
        <name>L-glutamine</name>
        <dbReference type="ChEBI" id="CHEBI:58359"/>
    </ligand>
</feature>
<dbReference type="PIRSF" id="PIRSF005639">
    <property type="entry name" value="Glut_amidoT_SNO"/>
    <property type="match status" value="1"/>
</dbReference>
<dbReference type="GO" id="GO:0042823">
    <property type="term" value="P:pyridoxal phosphate biosynthetic process"/>
    <property type="evidence" value="ECO:0007669"/>
    <property type="project" value="UniProtKB-UniRule"/>
</dbReference>
<dbReference type="GO" id="GO:0036381">
    <property type="term" value="F:pyridoxal 5'-phosphate synthase (glutamine hydrolysing) activity"/>
    <property type="evidence" value="ECO:0007669"/>
    <property type="project" value="UniProtKB-UniRule"/>
</dbReference>
<gene>
    <name evidence="10 13" type="primary">pdxT</name>
    <name evidence="13" type="ORF">GCM10011571_04180</name>
</gene>
<dbReference type="GO" id="GO:0005829">
    <property type="term" value="C:cytosol"/>
    <property type="evidence" value="ECO:0007669"/>
    <property type="project" value="TreeGrafter"/>
</dbReference>
<feature type="active site" description="Nucleophile" evidence="10 11">
    <location>
        <position position="78"/>
    </location>
</feature>
<keyword evidence="5 10" id="KW-0456">Lyase</keyword>
<dbReference type="PROSITE" id="PS01236">
    <property type="entry name" value="PDXT_SNO_1"/>
    <property type="match status" value="1"/>
</dbReference>
<dbReference type="EC" id="3.5.1.2" evidence="10"/>
<reference evidence="13" key="1">
    <citation type="journal article" date="2014" name="Int. J. Syst. Evol. Microbiol.">
        <title>Complete genome sequence of Corynebacterium casei LMG S-19264T (=DSM 44701T), isolated from a smear-ripened cheese.</title>
        <authorList>
            <consortium name="US DOE Joint Genome Institute (JGI-PGF)"/>
            <person name="Walter F."/>
            <person name="Albersmeier A."/>
            <person name="Kalinowski J."/>
            <person name="Ruckert C."/>
        </authorList>
    </citation>
    <scope>NUCLEOTIDE SEQUENCE</scope>
    <source>
        <strain evidence="13">CGMCC 1.15179</strain>
    </source>
</reference>
<dbReference type="Gene3D" id="3.40.50.880">
    <property type="match status" value="1"/>
</dbReference>
<dbReference type="EMBL" id="BMHQ01000001">
    <property type="protein sequence ID" value="GGE06245.1"/>
    <property type="molecule type" value="Genomic_DNA"/>
</dbReference>
<comment type="pathway">
    <text evidence="10">Cofactor biosynthesis; pyridoxal 5'-phosphate biosynthesis.</text>
</comment>
<evidence type="ECO:0000256" key="5">
    <source>
        <dbReference type="ARBA" id="ARBA00023239"/>
    </source>
</evidence>
<comment type="similarity">
    <text evidence="1 10">Belongs to the glutaminase PdxT/SNO family.</text>
</comment>
<dbReference type="UniPathway" id="UPA00245"/>
<name>A0A8J2YBQ1_9BACL</name>
<keyword evidence="14" id="KW-1185">Reference proteome</keyword>
<feature type="active site" description="Charge relay system" evidence="10 11">
    <location>
        <position position="171"/>
    </location>
</feature>
<dbReference type="NCBIfam" id="TIGR03800">
    <property type="entry name" value="PLP_synth_Pdx2"/>
    <property type="match status" value="1"/>
</dbReference>
<evidence type="ECO:0000256" key="12">
    <source>
        <dbReference type="PIRSR" id="PIRSR005639-2"/>
    </source>
</evidence>
<dbReference type="InterPro" id="IPR029062">
    <property type="entry name" value="Class_I_gatase-like"/>
</dbReference>
<keyword evidence="2 10" id="KW-0378">Hydrolase</keyword>
<accession>A0A8J2YBQ1</accession>
<dbReference type="SUPFAM" id="SSF52317">
    <property type="entry name" value="Class I glutamine amidotransferase-like"/>
    <property type="match status" value="1"/>
</dbReference>
<evidence type="ECO:0000313" key="13">
    <source>
        <dbReference type="EMBL" id="GGE06245.1"/>
    </source>
</evidence>
<evidence type="ECO:0000256" key="3">
    <source>
        <dbReference type="ARBA" id="ARBA00022898"/>
    </source>
</evidence>
<dbReference type="CDD" id="cd01749">
    <property type="entry name" value="GATase1_PB"/>
    <property type="match status" value="1"/>
</dbReference>
<comment type="catalytic activity">
    <reaction evidence="6 10">
        <text>aldehydo-D-ribose 5-phosphate + D-glyceraldehyde 3-phosphate + L-glutamine = pyridoxal 5'-phosphate + L-glutamate + phosphate + 3 H2O + H(+)</text>
        <dbReference type="Rhea" id="RHEA:31507"/>
        <dbReference type="ChEBI" id="CHEBI:15377"/>
        <dbReference type="ChEBI" id="CHEBI:15378"/>
        <dbReference type="ChEBI" id="CHEBI:29985"/>
        <dbReference type="ChEBI" id="CHEBI:43474"/>
        <dbReference type="ChEBI" id="CHEBI:58273"/>
        <dbReference type="ChEBI" id="CHEBI:58359"/>
        <dbReference type="ChEBI" id="CHEBI:59776"/>
        <dbReference type="ChEBI" id="CHEBI:597326"/>
        <dbReference type="EC" id="4.3.3.6"/>
    </reaction>
</comment>
<comment type="catalytic activity">
    <reaction evidence="7 10">
        <text>L-glutamine + H2O = L-glutamate + NH4(+)</text>
        <dbReference type="Rhea" id="RHEA:15889"/>
        <dbReference type="ChEBI" id="CHEBI:15377"/>
        <dbReference type="ChEBI" id="CHEBI:28938"/>
        <dbReference type="ChEBI" id="CHEBI:29985"/>
        <dbReference type="ChEBI" id="CHEBI:58359"/>
        <dbReference type="EC" id="3.5.1.2"/>
    </reaction>
</comment>
<dbReference type="PANTHER" id="PTHR31559">
    <property type="entry name" value="PYRIDOXAL 5'-PHOSPHATE SYNTHASE SUBUNIT SNO"/>
    <property type="match status" value="1"/>
</dbReference>
<proteinExistence type="inferred from homology"/>
<dbReference type="Proteomes" id="UP000625210">
    <property type="component" value="Unassembled WGS sequence"/>
</dbReference>
<evidence type="ECO:0000256" key="4">
    <source>
        <dbReference type="ARBA" id="ARBA00022962"/>
    </source>
</evidence>
<dbReference type="AlphaFoldDB" id="A0A8J2YBQ1"/>
<dbReference type="PROSITE" id="PS51130">
    <property type="entry name" value="PDXT_SNO_2"/>
    <property type="match status" value="1"/>
</dbReference>